<evidence type="ECO:0000256" key="3">
    <source>
        <dbReference type="ARBA" id="ARBA00022801"/>
    </source>
</evidence>
<protein>
    <recommendedName>
        <fullName evidence="5">HotDog ACOT-type domain-containing protein</fullName>
    </recommendedName>
</protein>
<dbReference type="GO" id="GO:0047617">
    <property type="term" value="F:fatty acyl-CoA hydrolase activity"/>
    <property type="evidence" value="ECO:0007669"/>
    <property type="project" value="TreeGrafter"/>
</dbReference>
<feature type="domain" description="HotDog ACOT-type" evidence="5">
    <location>
        <begin position="175"/>
        <end position="307"/>
    </location>
</feature>
<feature type="domain" description="HotDog ACOT-type" evidence="5">
    <location>
        <begin position="395"/>
        <end position="512"/>
    </location>
</feature>
<proteinExistence type="inferred from homology"/>
<dbReference type="SUPFAM" id="SSF54637">
    <property type="entry name" value="Thioesterase/thiol ester dehydrase-isomerase"/>
    <property type="match status" value="2"/>
</dbReference>
<keyword evidence="4" id="KW-0809">Transit peptide</keyword>
<dbReference type="Proteomes" id="UP000567179">
    <property type="component" value="Unassembled WGS sequence"/>
</dbReference>
<evidence type="ECO:0000256" key="1">
    <source>
        <dbReference type="ARBA" id="ARBA00010458"/>
    </source>
</evidence>
<dbReference type="PANTHER" id="PTHR12655:SF0">
    <property type="entry name" value="ACYL-COENZYME A THIOESTERASE 9, MITOCHONDRIAL"/>
    <property type="match status" value="1"/>
</dbReference>
<dbReference type="OrthoDB" id="331699at2759"/>
<organism evidence="6 7">
    <name type="scientific">Psilocybe cf. subviscida</name>
    <dbReference type="NCBI Taxonomy" id="2480587"/>
    <lineage>
        <taxon>Eukaryota</taxon>
        <taxon>Fungi</taxon>
        <taxon>Dikarya</taxon>
        <taxon>Basidiomycota</taxon>
        <taxon>Agaricomycotina</taxon>
        <taxon>Agaricomycetes</taxon>
        <taxon>Agaricomycetidae</taxon>
        <taxon>Agaricales</taxon>
        <taxon>Agaricineae</taxon>
        <taxon>Strophariaceae</taxon>
        <taxon>Psilocybe</taxon>
    </lineage>
</organism>
<dbReference type="GO" id="GO:0005739">
    <property type="term" value="C:mitochondrion"/>
    <property type="evidence" value="ECO:0007669"/>
    <property type="project" value="TreeGrafter"/>
</dbReference>
<dbReference type="Gene3D" id="3.10.129.10">
    <property type="entry name" value="Hotdog Thioesterase"/>
    <property type="match status" value="2"/>
</dbReference>
<comment type="similarity">
    <text evidence="1">Belongs to the acyl coenzyme A hydrolase family.</text>
</comment>
<gene>
    <name evidence="6" type="ORF">D9619_006396</name>
</gene>
<dbReference type="InterPro" id="IPR029069">
    <property type="entry name" value="HotDog_dom_sf"/>
</dbReference>
<evidence type="ECO:0000313" key="7">
    <source>
        <dbReference type="Proteomes" id="UP000567179"/>
    </source>
</evidence>
<keyword evidence="7" id="KW-1185">Reference proteome</keyword>
<sequence length="550" mass="60022">MMLRLSSSAARRIAPGVRTAYSAHHQAASVARAFSTTDICKDSSETKSDVHTSLKDLADNLSKESGAEAKAAAHRAVEEENAGVTSMDALLKSVREKSDPTFHDVMPMRSRILWSEALLSGTAGEVPPLYAGYSAGLKRGNTPAESALIPSQKQVVDQQPKDNVREAPMHARRMADSYTELLLPFGQTSELLEAYTNASGGIRTGKLMEHLDSLAGSIAYKHMLGPSVTALGPMHHHGFYIVTAAVERLDMLAPLNPLRDLRLSGQVIYTGRSSMEVAVKMEAVGPESGSTEKLADQTVLIASEDDTSTHGSRVVNRLIIESPEERALYALGEQMKQRRASLAMKSLSKVPPSSAEAALLHSLYLRHGEGGPGLSTGTGKLDGIIDDGKDHVWMGDTVLEKCMLMFPQERNVHQKIFGGYLMRLAYELGFTNASLFTRGHVKFLSLDGISFTRPVPIGSILRLRAQIMHSATSDEYPIRVHVGVQANVVDVKTGLEQTTNDFRFTWYQDADSASPNLRQVVPKTYKEAMLWLEGKRALDLGAEIRAAREK</sequence>
<accession>A0A8H5EXX2</accession>
<evidence type="ECO:0000256" key="2">
    <source>
        <dbReference type="ARBA" id="ARBA00022737"/>
    </source>
</evidence>
<dbReference type="GO" id="GO:0006637">
    <property type="term" value="P:acyl-CoA metabolic process"/>
    <property type="evidence" value="ECO:0007669"/>
    <property type="project" value="TreeGrafter"/>
</dbReference>
<dbReference type="InterPro" id="IPR033120">
    <property type="entry name" value="HOTDOG_ACOT"/>
</dbReference>
<keyword evidence="2" id="KW-0677">Repeat</keyword>
<dbReference type="PANTHER" id="PTHR12655">
    <property type="entry name" value="ACYL-COA THIOESTERASE"/>
    <property type="match status" value="1"/>
</dbReference>
<evidence type="ECO:0000256" key="4">
    <source>
        <dbReference type="ARBA" id="ARBA00022946"/>
    </source>
</evidence>
<dbReference type="CDD" id="cd03442">
    <property type="entry name" value="BFIT_BACH"/>
    <property type="match status" value="2"/>
</dbReference>
<evidence type="ECO:0000259" key="5">
    <source>
        <dbReference type="PROSITE" id="PS51770"/>
    </source>
</evidence>
<reference evidence="6 7" key="1">
    <citation type="journal article" date="2020" name="ISME J.">
        <title>Uncovering the hidden diversity of litter-decomposition mechanisms in mushroom-forming fungi.</title>
        <authorList>
            <person name="Floudas D."/>
            <person name="Bentzer J."/>
            <person name="Ahren D."/>
            <person name="Johansson T."/>
            <person name="Persson P."/>
            <person name="Tunlid A."/>
        </authorList>
    </citation>
    <scope>NUCLEOTIDE SEQUENCE [LARGE SCALE GENOMIC DNA]</scope>
    <source>
        <strain evidence="6 7">CBS 101986</strain>
    </source>
</reference>
<dbReference type="EMBL" id="JAACJJ010000042">
    <property type="protein sequence ID" value="KAF5316108.1"/>
    <property type="molecule type" value="Genomic_DNA"/>
</dbReference>
<dbReference type="AlphaFoldDB" id="A0A8H5EXX2"/>
<keyword evidence="3" id="KW-0378">Hydrolase</keyword>
<evidence type="ECO:0000313" key="6">
    <source>
        <dbReference type="EMBL" id="KAF5316108.1"/>
    </source>
</evidence>
<dbReference type="PROSITE" id="PS51770">
    <property type="entry name" value="HOTDOG_ACOT"/>
    <property type="match status" value="2"/>
</dbReference>
<name>A0A8H5EXX2_9AGAR</name>
<comment type="caution">
    <text evidence="6">The sequence shown here is derived from an EMBL/GenBank/DDBJ whole genome shotgun (WGS) entry which is preliminary data.</text>
</comment>